<gene>
    <name evidence="1" type="ORF">HGH92_05105</name>
</gene>
<dbReference type="Proteomes" id="UP000570474">
    <property type="component" value="Unassembled WGS sequence"/>
</dbReference>
<reference evidence="1 2" key="1">
    <citation type="submission" date="2020-04" db="EMBL/GenBank/DDBJ databases">
        <authorList>
            <person name="Yin C."/>
        </authorList>
    </citation>
    <scope>NUCLEOTIDE SEQUENCE [LARGE SCALE GENOMIC DNA]</scope>
    <source>
        <strain evidence="1 2">Ae27</strain>
    </source>
</reference>
<organism evidence="1 2">
    <name type="scientific">Chitinophaga varians</name>
    <dbReference type="NCBI Taxonomy" id="2202339"/>
    <lineage>
        <taxon>Bacteria</taxon>
        <taxon>Pseudomonadati</taxon>
        <taxon>Bacteroidota</taxon>
        <taxon>Chitinophagia</taxon>
        <taxon>Chitinophagales</taxon>
        <taxon>Chitinophagaceae</taxon>
        <taxon>Chitinophaga</taxon>
    </lineage>
</organism>
<dbReference type="AlphaFoldDB" id="A0A847RC94"/>
<evidence type="ECO:0000313" key="1">
    <source>
        <dbReference type="EMBL" id="NLR63680.1"/>
    </source>
</evidence>
<name>A0A847RC94_9BACT</name>
<proteinExistence type="predicted"/>
<evidence type="ECO:0000313" key="2">
    <source>
        <dbReference type="Proteomes" id="UP000570474"/>
    </source>
</evidence>
<protein>
    <submittedName>
        <fullName evidence="1">DUF2851 family protein</fullName>
    </submittedName>
</protein>
<dbReference type="InterPro" id="IPR021272">
    <property type="entry name" value="DUF2851"/>
</dbReference>
<comment type="caution">
    <text evidence="1">The sequence shown here is derived from an EMBL/GenBank/DDBJ whole genome shotgun (WGS) entry which is preliminary data.</text>
</comment>
<dbReference type="Pfam" id="PF11013">
    <property type="entry name" value="DUF2851"/>
    <property type="match status" value="1"/>
</dbReference>
<dbReference type="RefSeq" id="WP_168869670.1">
    <property type="nucleotide sequence ID" value="NZ_JABAIA010000001.1"/>
</dbReference>
<dbReference type="EMBL" id="JABAIA010000001">
    <property type="protein sequence ID" value="NLR63680.1"/>
    <property type="molecule type" value="Genomic_DNA"/>
</dbReference>
<sequence length="433" mass="50158">MHVNPPLTEALFQHIWKCRLYRHEGLVTTTGEAVQVIHPGTHNHHSGPDFTGARIKIGPVLWAGPVELHLRSSDWYRHGHAGDAQYGHIILHVVYRHDLPAGIGGHIRCLELQPYISNLLLQRYEELRQSAAFVPCSAHAGRVPPLVWTSWQDRLLAERWERRQRELLHWLSVNRHNWEETCYWAVARSYGAPVNAPAFLALAQSLPYRLLQQYHDRPPAIEALLFGQAGMLEDTFTDVYPLQLQQEYRQLRQQHRLEPLPAHGWRWLRMRPSSFPSMRIAALAALLQGSRRLFTAMLEVAARRQLEQLFFVPPSPYWLTHYRFEHPVKRARQPGRQALHAVLINSVLPLMHLYGRYGQQPDYQELALTLLQELPPEDNHIIREWGQLGVAPGQASGSQAMLELKQYYCEQKRCLECAVGTRIISQKEFPQRR</sequence>
<keyword evidence="2" id="KW-1185">Reference proteome</keyword>
<accession>A0A847RC94</accession>